<reference evidence="5" key="1">
    <citation type="journal article" date="2019" name="Int. J. Syst. Evol. Microbiol.">
        <title>The Global Catalogue of Microorganisms (GCM) 10K type strain sequencing project: providing services to taxonomists for standard genome sequencing and annotation.</title>
        <authorList>
            <consortium name="The Broad Institute Genomics Platform"/>
            <consortium name="The Broad Institute Genome Sequencing Center for Infectious Disease"/>
            <person name="Wu L."/>
            <person name="Ma J."/>
        </authorList>
    </citation>
    <scope>NUCLEOTIDE SEQUENCE [LARGE SCALE GENOMIC DNA]</scope>
    <source>
        <strain evidence="5">IBRC-M 10987</strain>
    </source>
</reference>
<dbReference type="InterPro" id="IPR047691">
    <property type="entry name" value="PelF-like"/>
</dbReference>
<accession>A0ABV8KBW0</accession>
<name>A0ABV8KBW0_9BACL</name>
<dbReference type="Gene3D" id="3.40.50.2000">
    <property type="entry name" value="Glycogen Phosphorylase B"/>
    <property type="match status" value="2"/>
</dbReference>
<evidence type="ECO:0000259" key="3">
    <source>
        <dbReference type="Pfam" id="PF11997"/>
    </source>
</evidence>
<feature type="repeat" description="TPR" evidence="1">
    <location>
        <begin position="561"/>
        <end position="594"/>
    </location>
</feature>
<evidence type="ECO:0000313" key="5">
    <source>
        <dbReference type="Proteomes" id="UP001595715"/>
    </source>
</evidence>
<feature type="compositionally biased region" description="Basic and acidic residues" evidence="2">
    <location>
        <begin position="505"/>
        <end position="520"/>
    </location>
</feature>
<dbReference type="NCBIfam" id="NF038011">
    <property type="entry name" value="PelF"/>
    <property type="match status" value="1"/>
</dbReference>
<dbReference type="PANTHER" id="PTHR12526:SF630">
    <property type="entry name" value="GLYCOSYLTRANSFERASE"/>
    <property type="match status" value="1"/>
</dbReference>
<organism evidence="4 5">
    <name type="scientific">Paenibacillus xanthanilyticus</name>
    <dbReference type="NCBI Taxonomy" id="1783531"/>
    <lineage>
        <taxon>Bacteria</taxon>
        <taxon>Bacillati</taxon>
        <taxon>Bacillota</taxon>
        <taxon>Bacilli</taxon>
        <taxon>Bacillales</taxon>
        <taxon>Paenibacillaceae</taxon>
        <taxon>Paenibacillus</taxon>
    </lineage>
</organism>
<dbReference type="InterPro" id="IPR022622">
    <property type="entry name" value="DUF3492"/>
</dbReference>
<dbReference type="Gene3D" id="1.25.40.10">
    <property type="entry name" value="Tetratricopeptide repeat domain"/>
    <property type="match status" value="1"/>
</dbReference>
<feature type="region of interest" description="Disordered" evidence="2">
    <location>
        <begin position="497"/>
        <end position="534"/>
    </location>
</feature>
<evidence type="ECO:0000256" key="1">
    <source>
        <dbReference type="PROSITE-ProRule" id="PRU00339"/>
    </source>
</evidence>
<dbReference type="Proteomes" id="UP001595715">
    <property type="component" value="Unassembled WGS sequence"/>
</dbReference>
<evidence type="ECO:0000313" key="4">
    <source>
        <dbReference type="EMBL" id="MFC4103352.1"/>
    </source>
</evidence>
<evidence type="ECO:0000256" key="2">
    <source>
        <dbReference type="SAM" id="MobiDB-lite"/>
    </source>
</evidence>
<proteinExistence type="predicted"/>
<keyword evidence="5" id="KW-1185">Reference proteome</keyword>
<keyword evidence="1" id="KW-0802">TPR repeat</keyword>
<dbReference type="EMBL" id="JBHSAM010000034">
    <property type="protein sequence ID" value="MFC4103352.1"/>
    <property type="molecule type" value="Genomic_DNA"/>
</dbReference>
<sequence length="637" mass="71030">MNDNNMLVMLATEGTYPYHQGGVSTWCDILVNRLEQVDFVVYSIMMNPFVTQKFKLPERASLYGVPLWGTEEPSEHLKTPFADVYAQKLRTGEKEIREHFLPLLRALLSELTAEIKDPYRLADTLVGLYRYFERYEYKATFKHELVWNSYKAMMLAIAADKSTGFSQPDIHGLIQSLGWVYRFFTIVNTPVPRAHVAHSSAAAFCGIPCVLAKKIYDTPYLLTEHGIYLREQYLSLSGRGYSTFLTKFLIRMIQSITSLNYAFADQVSPVCLYNTRWESELGISKRRIEVIYNGIDTRVFKPDASGRRERSGVTIAMIARIDPIKDIKTFLRAARIVLDKQPDATFIVYGSVSVPAYYEECVKLKEELRLGGAFVFAGHATQMAAAYNSGDVIVLSSISEAFPYSVVEAMMTGKPVVATDVGGISEALGETGRLVEPRNPQALAEAILAYADNPGLRAEAGRDGRERALSYFTLSRVLELHMKSYIKLAARAAERIPPIARKPRRDTARRQGAEEPEKEPSQALKISGNSRDQAAQDVHVTGVWADAREVADARGELARRQRSAIEQGLSHAARGEYEAAAAALRDAVAMDPDAPSVPYILAELASAYNALGRHDEAMAELLRSELCANLRAKRRMG</sequence>
<dbReference type="Pfam" id="PF13692">
    <property type="entry name" value="Glyco_trans_1_4"/>
    <property type="match status" value="1"/>
</dbReference>
<dbReference type="SUPFAM" id="SSF48452">
    <property type="entry name" value="TPR-like"/>
    <property type="match status" value="1"/>
</dbReference>
<dbReference type="InterPro" id="IPR019734">
    <property type="entry name" value="TPR_rpt"/>
</dbReference>
<protein>
    <submittedName>
        <fullName evidence="4">GT4 family glycosyltransferase PelF</fullName>
    </submittedName>
</protein>
<dbReference type="Pfam" id="PF11997">
    <property type="entry name" value="DUF3492"/>
    <property type="match status" value="1"/>
</dbReference>
<dbReference type="SUPFAM" id="SSF53756">
    <property type="entry name" value="UDP-Glycosyltransferase/glycogen phosphorylase"/>
    <property type="match status" value="1"/>
</dbReference>
<gene>
    <name evidence="4" type="primary">pelF</name>
    <name evidence="4" type="ORF">ACFOZ8_27390</name>
</gene>
<dbReference type="InterPro" id="IPR011990">
    <property type="entry name" value="TPR-like_helical_dom_sf"/>
</dbReference>
<dbReference type="PROSITE" id="PS50005">
    <property type="entry name" value="TPR"/>
    <property type="match status" value="1"/>
</dbReference>
<feature type="domain" description="DUF3492" evidence="3">
    <location>
        <begin position="8"/>
        <end position="283"/>
    </location>
</feature>
<dbReference type="RefSeq" id="WP_377721920.1">
    <property type="nucleotide sequence ID" value="NZ_JBHSAM010000034.1"/>
</dbReference>
<comment type="caution">
    <text evidence="4">The sequence shown here is derived from an EMBL/GenBank/DDBJ whole genome shotgun (WGS) entry which is preliminary data.</text>
</comment>
<dbReference type="PANTHER" id="PTHR12526">
    <property type="entry name" value="GLYCOSYLTRANSFERASE"/>
    <property type="match status" value="1"/>
</dbReference>